<reference evidence="1" key="1">
    <citation type="submission" date="2021-09" db="EMBL/GenBank/DDBJ databases">
        <title>The genome of Mauremys mutica provides insights into the evolution of semi-aquatic lifestyle.</title>
        <authorList>
            <person name="Gong S."/>
            <person name="Gao Y."/>
        </authorList>
    </citation>
    <scope>NUCLEOTIDE SEQUENCE</scope>
    <source>
        <strain evidence="1">MM-2020</strain>
        <tissue evidence="1">Muscle</tissue>
    </source>
</reference>
<protein>
    <submittedName>
        <fullName evidence="1">Uncharacterized protein</fullName>
    </submittedName>
</protein>
<evidence type="ECO:0000313" key="1">
    <source>
        <dbReference type="EMBL" id="KAH1173382.1"/>
    </source>
</evidence>
<keyword evidence="2" id="KW-1185">Reference proteome</keyword>
<name>A0A9D4ARF9_9SAUR</name>
<proteinExistence type="predicted"/>
<dbReference type="Proteomes" id="UP000827986">
    <property type="component" value="Unassembled WGS sequence"/>
</dbReference>
<dbReference type="EMBL" id="JAHDVG010000482">
    <property type="protein sequence ID" value="KAH1173382.1"/>
    <property type="molecule type" value="Genomic_DNA"/>
</dbReference>
<evidence type="ECO:0000313" key="2">
    <source>
        <dbReference type="Proteomes" id="UP000827986"/>
    </source>
</evidence>
<sequence>MSQQRRDSPQYTPPPLLCQPPTAAMCERFTASSRPVVLSHRSPSSAGQAPATFLVFSGATASSGEAFRCPSAADSVFDGPSLTAEAIIGLRRGVDFFEANGRAVIAIEGDLCFAPSDPSEQREEVRGYLPDAAFRCSVVLCRLCQ</sequence>
<comment type="caution">
    <text evidence="1">The sequence shown here is derived from an EMBL/GenBank/DDBJ whole genome shotgun (WGS) entry which is preliminary data.</text>
</comment>
<accession>A0A9D4ARF9</accession>
<organism evidence="1 2">
    <name type="scientific">Mauremys mutica</name>
    <name type="common">yellowpond turtle</name>
    <dbReference type="NCBI Taxonomy" id="74926"/>
    <lineage>
        <taxon>Eukaryota</taxon>
        <taxon>Metazoa</taxon>
        <taxon>Chordata</taxon>
        <taxon>Craniata</taxon>
        <taxon>Vertebrata</taxon>
        <taxon>Euteleostomi</taxon>
        <taxon>Archelosauria</taxon>
        <taxon>Testudinata</taxon>
        <taxon>Testudines</taxon>
        <taxon>Cryptodira</taxon>
        <taxon>Durocryptodira</taxon>
        <taxon>Testudinoidea</taxon>
        <taxon>Geoemydidae</taxon>
        <taxon>Geoemydinae</taxon>
        <taxon>Mauremys</taxon>
    </lineage>
</organism>
<dbReference type="AlphaFoldDB" id="A0A9D4ARF9"/>
<gene>
    <name evidence="1" type="ORF">KIL84_017221</name>
</gene>